<comment type="caution">
    <text evidence="3">The sequence shown here is derived from an EMBL/GenBank/DDBJ whole genome shotgun (WGS) entry which is preliminary data.</text>
</comment>
<organism evidence="3 4">
    <name type="scientific">Roseospira goensis</name>
    <dbReference type="NCBI Taxonomy" id="391922"/>
    <lineage>
        <taxon>Bacteria</taxon>
        <taxon>Pseudomonadati</taxon>
        <taxon>Pseudomonadota</taxon>
        <taxon>Alphaproteobacteria</taxon>
        <taxon>Rhodospirillales</taxon>
        <taxon>Rhodospirillaceae</taxon>
        <taxon>Roseospira</taxon>
    </lineage>
</organism>
<accession>A0A7W6WKC0</accession>
<evidence type="ECO:0000313" key="4">
    <source>
        <dbReference type="Proteomes" id="UP000555728"/>
    </source>
</evidence>
<keyword evidence="4" id="KW-1185">Reference proteome</keyword>
<proteinExistence type="inferred from homology"/>
<dbReference type="HAMAP" id="MF_00676">
    <property type="entry name" value="UPF0260"/>
    <property type="match status" value="1"/>
</dbReference>
<evidence type="ECO:0000313" key="3">
    <source>
        <dbReference type="EMBL" id="MBB4286171.1"/>
    </source>
</evidence>
<dbReference type="Proteomes" id="UP000555728">
    <property type="component" value="Unassembled WGS sequence"/>
</dbReference>
<evidence type="ECO:0000256" key="1">
    <source>
        <dbReference type="HAMAP-Rule" id="MF_00676"/>
    </source>
</evidence>
<sequence>MTLLCPPACPLLLRRTAPMKPIPTRLRRLLGTPAPADPTPPAEDDDPRPFWERKTLRQMTEAEWESLCDGCGKCCLNKLQDEDTGALAFTNAACKLLDPESCRCRDYDNRWDHVPDCVKLVPAMIHRLQWLPSTCAYRLLAEGHPLPGWHPLLSGDPESVHRAGISVRGRVVSETAVHDLEDHVVDWEDL</sequence>
<dbReference type="RefSeq" id="WP_425502586.1">
    <property type="nucleotide sequence ID" value="NZ_JACIGI010000013.1"/>
</dbReference>
<name>A0A7W6WKC0_9PROT</name>
<dbReference type="EMBL" id="JACIGI010000013">
    <property type="protein sequence ID" value="MBB4286171.1"/>
    <property type="molecule type" value="Genomic_DNA"/>
</dbReference>
<dbReference type="NCBIfam" id="NF003501">
    <property type="entry name" value="PRK05170.1-5"/>
    <property type="match status" value="1"/>
</dbReference>
<gene>
    <name evidence="3" type="ORF">GGD88_001898</name>
</gene>
<dbReference type="InterPro" id="IPR008228">
    <property type="entry name" value="UCP006173"/>
</dbReference>
<dbReference type="PANTHER" id="PTHR37421">
    <property type="entry name" value="UPF0260 PROTEIN YCGN"/>
    <property type="match status" value="1"/>
</dbReference>
<dbReference type="AlphaFoldDB" id="A0A7W6WKC0"/>
<dbReference type="Pfam" id="PF03692">
    <property type="entry name" value="CxxCxxCC"/>
    <property type="match status" value="1"/>
</dbReference>
<evidence type="ECO:0000256" key="2">
    <source>
        <dbReference type="SAM" id="MobiDB-lite"/>
    </source>
</evidence>
<reference evidence="3 4" key="1">
    <citation type="submission" date="2020-08" db="EMBL/GenBank/DDBJ databases">
        <title>Genome sequencing of Purple Non-Sulfur Bacteria from various extreme environments.</title>
        <authorList>
            <person name="Mayer M."/>
        </authorList>
    </citation>
    <scope>NUCLEOTIDE SEQUENCE [LARGE SCALE GENOMIC DNA]</scope>
    <source>
        <strain evidence="3 4">JA135</strain>
    </source>
</reference>
<comment type="similarity">
    <text evidence="1">Belongs to the UPF0260 family.</text>
</comment>
<dbReference type="InterPro" id="IPR005358">
    <property type="entry name" value="Puta_zinc/iron-chelating_dom"/>
</dbReference>
<dbReference type="NCBIfam" id="NF003507">
    <property type="entry name" value="PRK05170.2-5"/>
    <property type="match status" value="1"/>
</dbReference>
<feature type="region of interest" description="Disordered" evidence="2">
    <location>
        <begin position="29"/>
        <end position="49"/>
    </location>
</feature>
<protein>
    <recommendedName>
        <fullName evidence="1">UPF0260 protein GGD88_001898</fullName>
    </recommendedName>
</protein>
<dbReference type="PANTHER" id="PTHR37421:SF1">
    <property type="entry name" value="UPF0260 PROTEIN YCGN"/>
    <property type="match status" value="1"/>
</dbReference>